<evidence type="ECO:0000256" key="2">
    <source>
        <dbReference type="SAM" id="SignalP"/>
    </source>
</evidence>
<reference evidence="3 4" key="1">
    <citation type="submission" date="2015-09" db="EMBL/GenBank/DDBJ databases">
        <title>Identification and resolution of microdiversity through metagenomic sequencing of parallel consortia.</title>
        <authorList>
            <person name="Nelson W.C."/>
            <person name="Romine M.F."/>
            <person name="Lindemann S.R."/>
        </authorList>
    </citation>
    <scope>NUCLEOTIDE SEQUENCE [LARGE SCALE GENOMIC DNA]</scope>
    <source>
        <strain evidence="3">Ana</strain>
    </source>
</reference>
<proteinExistence type="predicted"/>
<dbReference type="STRING" id="1666911.HLUCCA11_12230"/>
<dbReference type="Proteomes" id="UP000050465">
    <property type="component" value="Unassembled WGS sequence"/>
</dbReference>
<protein>
    <submittedName>
        <fullName evidence="3">Uncharacterized protein</fullName>
    </submittedName>
</protein>
<evidence type="ECO:0000313" key="4">
    <source>
        <dbReference type="Proteomes" id="UP000050465"/>
    </source>
</evidence>
<accession>A0A0P8DFN6</accession>
<gene>
    <name evidence="3" type="ORF">HLUCCA11_12230</name>
</gene>
<dbReference type="EMBL" id="LJZR01000014">
    <property type="protein sequence ID" value="KPQ35181.1"/>
    <property type="molecule type" value="Genomic_DNA"/>
</dbReference>
<name>A0A0P8DFN6_9CYAN</name>
<dbReference type="AlphaFoldDB" id="A0A0P8DFN6"/>
<comment type="caution">
    <text evidence="3">The sequence shown here is derived from an EMBL/GenBank/DDBJ whole genome shotgun (WGS) entry which is preliminary data.</text>
</comment>
<organism evidence="3 4">
    <name type="scientific">Phormidesmis priestleyi Ana</name>
    <dbReference type="NCBI Taxonomy" id="1666911"/>
    <lineage>
        <taxon>Bacteria</taxon>
        <taxon>Bacillati</taxon>
        <taxon>Cyanobacteriota</taxon>
        <taxon>Cyanophyceae</taxon>
        <taxon>Leptolyngbyales</taxon>
        <taxon>Leptolyngbyaceae</taxon>
        <taxon>Phormidesmis</taxon>
    </lineage>
</organism>
<feature type="signal peptide" evidence="2">
    <location>
        <begin position="1"/>
        <end position="22"/>
    </location>
</feature>
<feature type="compositionally biased region" description="Low complexity" evidence="1">
    <location>
        <begin position="37"/>
        <end position="56"/>
    </location>
</feature>
<feature type="region of interest" description="Disordered" evidence="1">
    <location>
        <begin position="35"/>
        <end position="57"/>
    </location>
</feature>
<sequence length="182" mass="19176">MNFLKTSPFITQLFKASLLVFAATGVVFPGVSNAQLSSPESVTESSTESGSEAISSRAARATNRTVLADGNYLFGQSPNPNELGSAYAVFSVRDNQTIGAFYAPHSSFDCFSGTLSPNQLSVEVVESYTQTAYPYSVAVTVNDSLTAGGAAGAYTLEGFQRINSLSEKDLEILAVCQADLAQ</sequence>
<evidence type="ECO:0000313" key="3">
    <source>
        <dbReference type="EMBL" id="KPQ35181.1"/>
    </source>
</evidence>
<evidence type="ECO:0000256" key="1">
    <source>
        <dbReference type="SAM" id="MobiDB-lite"/>
    </source>
</evidence>
<feature type="chain" id="PRO_5006149209" evidence="2">
    <location>
        <begin position="23"/>
        <end position="182"/>
    </location>
</feature>
<keyword evidence="2" id="KW-0732">Signal</keyword>
<dbReference type="PATRIC" id="fig|1666911.3.peg.4526"/>